<evidence type="ECO:0000313" key="2">
    <source>
        <dbReference type="EMBL" id="GGC07241.1"/>
    </source>
</evidence>
<dbReference type="RefSeq" id="WP_188772112.1">
    <property type="nucleotide sequence ID" value="NZ_BMHK01000019.1"/>
</dbReference>
<dbReference type="Pfam" id="PF13166">
    <property type="entry name" value="AAA_13"/>
    <property type="match status" value="1"/>
</dbReference>
<dbReference type="CDD" id="cd00267">
    <property type="entry name" value="ABC_ATPase"/>
    <property type="match status" value="1"/>
</dbReference>
<dbReference type="InterPro" id="IPR027417">
    <property type="entry name" value="P-loop_NTPase"/>
</dbReference>
<keyword evidence="3" id="KW-1185">Reference proteome</keyword>
<accession>A0A916TTM7</accession>
<dbReference type="InterPro" id="IPR026866">
    <property type="entry name" value="CR006_AAA"/>
</dbReference>
<dbReference type="PANTHER" id="PTHR32182">
    <property type="entry name" value="DNA REPLICATION AND REPAIR PROTEIN RECF"/>
    <property type="match status" value="1"/>
</dbReference>
<reference evidence="2" key="1">
    <citation type="journal article" date="2014" name="Int. J. Syst. Evol. Microbiol.">
        <title>Complete genome sequence of Corynebacterium casei LMG S-19264T (=DSM 44701T), isolated from a smear-ripened cheese.</title>
        <authorList>
            <consortium name="US DOE Joint Genome Institute (JGI-PGF)"/>
            <person name="Walter F."/>
            <person name="Albersmeier A."/>
            <person name="Kalinowski J."/>
            <person name="Ruckert C."/>
        </authorList>
    </citation>
    <scope>NUCLEOTIDE SEQUENCE</scope>
    <source>
        <strain evidence="2">CGMCC 1.15095</strain>
    </source>
</reference>
<organism evidence="2 3">
    <name type="scientific">Novosphingobium endophyticum</name>
    <dbReference type="NCBI Taxonomy" id="1955250"/>
    <lineage>
        <taxon>Bacteria</taxon>
        <taxon>Pseudomonadati</taxon>
        <taxon>Pseudomonadota</taxon>
        <taxon>Alphaproteobacteria</taxon>
        <taxon>Sphingomonadales</taxon>
        <taxon>Sphingomonadaceae</taxon>
        <taxon>Novosphingobium</taxon>
    </lineage>
</organism>
<evidence type="ECO:0000313" key="3">
    <source>
        <dbReference type="Proteomes" id="UP000608154"/>
    </source>
</evidence>
<reference evidence="2" key="2">
    <citation type="submission" date="2020-09" db="EMBL/GenBank/DDBJ databases">
        <authorList>
            <person name="Sun Q."/>
            <person name="Zhou Y."/>
        </authorList>
    </citation>
    <scope>NUCLEOTIDE SEQUENCE</scope>
    <source>
        <strain evidence="2">CGMCC 1.15095</strain>
    </source>
</reference>
<dbReference type="PANTHER" id="PTHR32182:SF22">
    <property type="entry name" value="ATP-DEPENDENT ENDONUCLEASE, OLD FAMILY-RELATED"/>
    <property type="match status" value="1"/>
</dbReference>
<evidence type="ECO:0000259" key="1">
    <source>
        <dbReference type="Pfam" id="PF13166"/>
    </source>
</evidence>
<protein>
    <recommendedName>
        <fullName evidence="1">Protein CR006 P-loop domain-containing protein</fullName>
    </recommendedName>
</protein>
<dbReference type="Proteomes" id="UP000608154">
    <property type="component" value="Unassembled WGS sequence"/>
</dbReference>
<name>A0A916TTM7_9SPHN</name>
<comment type="caution">
    <text evidence="2">The sequence shown here is derived from an EMBL/GenBank/DDBJ whole genome shotgun (WGS) entry which is preliminary data.</text>
</comment>
<gene>
    <name evidence="2" type="ORF">GCM10011494_27350</name>
</gene>
<feature type="domain" description="Protein CR006 P-loop" evidence="1">
    <location>
        <begin position="388"/>
        <end position="706"/>
    </location>
</feature>
<dbReference type="SUPFAM" id="SSF52540">
    <property type="entry name" value="P-loop containing nucleoside triphosphate hydrolases"/>
    <property type="match status" value="1"/>
</dbReference>
<proteinExistence type="predicted"/>
<dbReference type="Gene3D" id="3.40.50.300">
    <property type="entry name" value="P-loop containing nucleotide triphosphate hydrolases"/>
    <property type="match status" value="2"/>
</dbReference>
<dbReference type="GO" id="GO:0000731">
    <property type="term" value="P:DNA synthesis involved in DNA repair"/>
    <property type="evidence" value="ECO:0007669"/>
    <property type="project" value="TreeGrafter"/>
</dbReference>
<dbReference type="AlphaFoldDB" id="A0A916TTM7"/>
<sequence length="879" mass="94429">MTEPIDDILAWSAKLSPWRQDCLRRLALADELVEQDLTDLLIMVKAAAGLPGDIAPMTPVPFEKAHFGGGAKHSVVIKGIANVENINRLIPKAGLSFCPNNLTVIYGRNGSGKSGFVRILRTACRTRIENAAKLRVLADVYGGGSGPQSADIVVDVNGVETTVTWTPGMTADPALMHISVFDSASAQLYVDGGNQIRFLPFGLALPHRLNGVALTLKERLEAERAKVVGDKVALTNLVFNPVRETAAQKFARAITKATTVEAIEAGADFSAEDDARLAEVSRVLAAGAAAVADISALAAWSSALTKEVETALSSLDNDKLQTMSALKSTALSAREAANLSAATLFTDDPLPGVGSATWRVMWKAARDFSVTEAYKGSEFPVIALDDAAASCVLCQQPLGSAAADRMARFQDYMDDALGTAATAAEKAVAEAQTGLPEFKLFQTADLADRIEQVRQRNASLADDLLAFAAALTARRSAAVARLAGEEVAQPPAFASPVLALTALTENLTTERDTLTKAADSDERTKLVQEKAELEDLKILSTHRTKLLTRRSLLILDAAYAAALTEVQTTGTTKRANELVDAHLTTAVVDRFAAERENFEISHLKIGLTRKSGQTKAAFDVDPQTKLTKVTSEILSEGEQRALALAGFLTEVALTEGSAAIVVDDPVSSLDRERCLLVAQRLAEESKHRQVIVFTHDIIFFNELCREADGVGIDPVTVALFSDKKVAGQIDAGGVSWKGAKVNKRIGRIKDAFAPLPKLHQSSPAAYEMSVKNLYGRLRDTYERIVEEIIFCEIVQRGVDVVQTQKLRMVHLSHPLAIRFHEGMTKANTHSHDNPASDTVAVPAPSDFLADIAFVEDLIKDLKAESQAAEAARPQMKVKG</sequence>
<dbReference type="EMBL" id="BMHK01000019">
    <property type="protein sequence ID" value="GGC07241.1"/>
    <property type="molecule type" value="Genomic_DNA"/>
</dbReference>
<dbReference type="GO" id="GO:0006302">
    <property type="term" value="P:double-strand break repair"/>
    <property type="evidence" value="ECO:0007669"/>
    <property type="project" value="TreeGrafter"/>
</dbReference>